<dbReference type="GO" id="GO:0019825">
    <property type="term" value="F:oxygen binding"/>
    <property type="evidence" value="ECO:0007669"/>
    <property type="project" value="InterPro"/>
</dbReference>
<comment type="caution">
    <text evidence="8">The sequence shown here is derived from an EMBL/GenBank/DDBJ whole genome shotgun (WGS) entry which is preliminary data.</text>
</comment>
<dbReference type="PANTHER" id="PTHR46458:SF1">
    <property type="entry name" value="GEO09476P1"/>
    <property type="match status" value="1"/>
</dbReference>
<keyword evidence="9" id="KW-1185">Reference proteome</keyword>
<dbReference type="Proteomes" id="UP000828390">
    <property type="component" value="Unassembled WGS sequence"/>
</dbReference>
<reference evidence="8" key="1">
    <citation type="journal article" date="2019" name="bioRxiv">
        <title>The Genome of the Zebra Mussel, Dreissena polymorpha: A Resource for Invasive Species Research.</title>
        <authorList>
            <person name="McCartney M.A."/>
            <person name="Auch B."/>
            <person name="Kono T."/>
            <person name="Mallez S."/>
            <person name="Zhang Y."/>
            <person name="Obille A."/>
            <person name="Becker A."/>
            <person name="Abrahante J.E."/>
            <person name="Garbe J."/>
            <person name="Badalamenti J.P."/>
            <person name="Herman A."/>
            <person name="Mangelson H."/>
            <person name="Liachko I."/>
            <person name="Sullivan S."/>
            <person name="Sone E.D."/>
            <person name="Koren S."/>
            <person name="Silverstein K.A.T."/>
            <person name="Beckman K.B."/>
            <person name="Gohl D.M."/>
        </authorList>
    </citation>
    <scope>NUCLEOTIDE SEQUENCE</scope>
    <source>
        <strain evidence="8">Duluth1</strain>
        <tissue evidence="8">Whole animal</tissue>
    </source>
</reference>
<name>A0A9D4CX44_DREPO</name>
<feature type="domain" description="Globin" evidence="7">
    <location>
        <begin position="29"/>
        <end position="177"/>
    </location>
</feature>
<evidence type="ECO:0000256" key="2">
    <source>
        <dbReference type="ARBA" id="ARBA00022617"/>
    </source>
</evidence>
<evidence type="ECO:0000259" key="7">
    <source>
        <dbReference type="PROSITE" id="PS01033"/>
    </source>
</evidence>
<accession>A0A9D4CX44</accession>
<dbReference type="Gene3D" id="1.10.490.10">
    <property type="entry name" value="Globins"/>
    <property type="match status" value="1"/>
</dbReference>
<reference evidence="8" key="2">
    <citation type="submission" date="2020-11" db="EMBL/GenBank/DDBJ databases">
        <authorList>
            <person name="McCartney M.A."/>
            <person name="Auch B."/>
            <person name="Kono T."/>
            <person name="Mallez S."/>
            <person name="Becker A."/>
            <person name="Gohl D.M."/>
            <person name="Silverstein K.A.T."/>
            <person name="Koren S."/>
            <person name="Bechman K.B."/>
            <person name="Herman A."/>
            <person name="Abrahante J.E."/>
            <person name="Garbe J."/>
        </authorList>
    </citation>
    <scope>NUCLEOTIDE SEQUENCE</scope>
    <source>
        <strain evidence="8">Duluth1</strain>
        <tissue evidence="8">Whole animal</tissue>
    </source>
</reference>
<dbReference type="CDD" id="cd01040">
    <property type="entry name" value="Mb-like"/>
    <property type="match status" value="1"/>
</dbReference>
<evidence type="ECO:0000256" key="3">
    <source>
        <dbReference type="ARBA" id="ARBA00022621"/>
    </source>
</evidence>
<protein>
    <recommendedName>
        <fullName evidence="7">Globin domain-containing protein</fullName>
    </recommendedName>
</protein>
<dbReference type="GO" id="GO:0005344">
    <property type="term" value="F:oxygen carrier activity"/>
    <property type="evidence" value="ECO:0007669"/>
    <property type="project" value="UniProtKB-KW"/>
</dbReference>
<dbReference type="PROSITE" id="PS01033">
    <property type="entry name" value="GLOBIN"/>
    <property type="match status" value="1"/>
</dbReference>
<evidence type="ECO:0000256" key="1">
    <source>
        <dbReference type="ARBA" id="ARBA00022448"/>
    </source>
</evidence>
<organism evidence="8 9">
    <name type="scientific">Dreissena polymorpha</name>
    <name type="common">Zebra mussel</name>
    <name type="synonym">Mytilus polymorpha</name>
    <dbReference type="NCBI Taxonomy" id="45954"/>
    <lineage>
        <taxon>Eukaryota</taxon>
        <taxon>Metazoa</taxon>
        <taxon>Spiralia</taxon>
        <taxon>Lophotrochozoa</taxon>
        <taxon>Mollusca</taxon>
        <taxon>Bivalvia</taxon>
        <taxon>Autobranchia</taxon>
        <taxon>Heteroconchia</taxon>
        <taxon>Euheterodonta</taxon>
        <taxon>Imparidentia</taxon>
        <taxon>Neoheterodontei</taxon>
        <taxon>Myida</taxon>
        <taxon>Dreissenoidea</taxon>
        <taxon>Dreissenidae</taxon>
        <taxon>Dreissena</taxon>
    </lineage>
</organism>
<dbReference type="InterPro" id="IPR000971">
    <property type="entry name" value="Globin"/>
</dbReference>
<comment type="similarity">
    <text evidence="6">Belongs to the globin family.</text>
</comment>
<gene>
    <name evidence="8" type="ORF">DPMN_041598</name>
</gene>
<evidence type="ECO:0000313" key="8">
    <source>
        <dbReference type="EMBL" id="KAH3735136.1"/>
    </source>
</evidence>
<evidence type="ECO:0000256" key="6">
    <source>
        <dbReference type="RuleBase" id="RU000356"/>
    </source>
</evidence>
<keyword evidence="2 6" id="KW-0349">Heme</keyword>
<dbReference type="Pfam" id="PF00042">
    <property type="entry name" value="Globin"/>
    <property type="match status" value="1"/>
</dbReference>
<evidence type="ECO:0000313" key="9">
    <source>
        <dbReference type="Proteomes" id="UP000828390"/>
    </source>
</evidence>
<dbReference type="AlphaFoldDB" id="A0A9D4CX44"/>
<dbReference type="SUPFAM" id="SSF46458">
    <property type="entry name" value="Globin-like"/>
    <property type="match status" value="1"/>
</dbReference>
<keyword evidence="4" id="KW-0479">Metal-binding</keyword>
<dbReference type="OrthoDB" id="436496at2759"/>
<evidence type="ECO:0000256" key="4">
    <source>
        <dbReference type="ARBA" id="ARBA00022723"/>
    </source>
</evidence>
<keyword evidence="3 6" id="KW-0561">Oxygen transport</keyword>
<evidence type="ECO:0000256" key="5">
    <source>
        <dbReference type="ARBA" id="ARBA00023004"/>
    </source>
</evidence>
<keyword evidence="1 6" id="KW-0813">Transport</keyword>
<keyword evidence="5" id="KW-0408">Iron</keyword>
<dbReference type="EMBL" id="JAIWYP010000011">
    <property type="protein sequence ID" value="KAH3735136.1"/>
    <property type="molecule type" value="Genomic_DNA"/>
</dbReference>
<dbReference type="InterPro" id="IPR044399">
    <property type="entry name" value="Mb-like_M"/>
</dbReference>
<dbReference type="PANTHER" id="PTHR46458">
    <property type="entry name" value="BLR2807 PROTEIN"/>
    <property type="match status" value="1"/>
</dbReference>
<dbReference type="GO" id="GO:0020037">
    <property type="term" value="F:heme binding"/>
    <property type="evidence" value="ECO:0007669"/>
    <property type="project" value="InterPro"/>
</dbReference>
<dbReference type="InterPro" id="IPR012292">
    <property type="entry name" value="Globin/Proto"/>
</dbReference>
<dbReference type="GO" id="GO:0046872">
    <property type="term" value="F:metal ion binding"/>
    <property type="evidence" value="ECO:0007669"/>
    <property type="project" value="UniProtKB-KW"/>
</dbReference>
<dbReference type="InterPro" id="IPR050532">
    <property type="entry name" value="Globin-like_OT"/>
</dbReference>
<sequence>MGCTSSLVVANKKEKLKHMCSQSHKANIVLTESDKHSIQKSWQLVSNNMPAVGAKIFLLIFALNPHVKKLFPFRDVPDDLCVRDKDFRGHASRFMQAVGAAVDNIDDLENAMAPLLFGLGQQHVHYQGFKPENFDIFVAAILEVLQHEMGRKLTDSMKETWRRVLEFMISKLKDGYENAMKTKVNPL</sequence>
<dbReference type="InterPro" id="IPR009050">
    <property type="entry name" value="Globin-like_sf"/>
</dbReference>
<proteinExistence type="inferred from homology"/>